<evidence type="ECO:0000256" key="1">
    <source>
        <dbReference type="SAM" id="MobiDB-lite"/>
    </source>
</evidence>
<name>A0A7M7NZ40_STRPU</name>
<dbReference type="InParanoid" id="A0A7M7NZ40"/>
<feature type="compositionally biased region" description="Basic and acidic residues" evidence="1">
    <location>
        <begin position="212"/>
        <end position="221"/>
    </location>
</feature>
<organism evidence="2 3">
    <name type="scientific">Strongylocentrotus purpuratus</name>
    <name type="common">Purple sea urchin</name>
    <dbReference type="NCBI Taxonomy" id="7668"/>
    <lineage>
        <taxon>Eukaryota</taxon>
        <taxon>Metazoa</taxon>
        <taxon>Echinodermata</taxon>
        <taxon>Eleutherozoa</taxon>
        <taxon>Echinozoa</taxon>
        <taxon>Echinoidea</taxon>
        <taxon>Euechinoidea</taxon>
        <taxon>Echinacea</taxon>
        <taxon>Camarodonta</taxon>
        <taxon>Echinidea</taxon>
        <taxon>Strongylocentrotidae</taxon>
        <taxon>Strongylocentrotus</taxon>
    </lineage>
</organism>
<accession>A0A7M7NZ40</accession>
<protein>
    <submittedName>
        <fullName evidence="2">Uncharacterized protein</fullName>
    </submittedName>
</protein>
<feature type="compositionally biased region" description="Acidic residues" evidence="1">
    <location>
        <begin position="183"/>
        <end position="211"/>
    </location>
</feature>
<dbReference type="RefSeq" id="XP_030843886.1">
    <property type="nucleotide sequence ID" value="XM_030988026.1"/>
</dbReference>
<evidence type="ECO:0000313" key="2">
    <source>
        <dbReference type="EnsemblMetazoa" id="XP_030843886"/>
    </source>
</evidence>
<dbReference type="GeneID" id="105439094"/>
<feature type="compositionally biased region" description="Basic and acidic residues" evidence="1">
    <location>
        <begin position="251"/>
        <end position="260"/>
    </location>
</feature>
<reference evidence="3" key="1">
    <citation type="submission" date="2015-02" db="EMBL/GenBank/DDBJ databases">
        <title>Genome sequencing for Strongylocentrotus purpuratus.</title>
        <authorList>
            <person name="Murali S."/>
            <person name="Liu Y."/>
            <person name="Vee V."/>
            <person name="English A."/>
            <person name="Wang M."/>
            <person name="Skinner E."/>
            <person name="Han Y."/>
            <person name="Muzny D.M."/>
            <person name="Worley K.C."/>
            <person name="Gibbs R.A."/>
        </authorList>
    </citation>
    <scope>NUCLEOTIDE SEQUENCE</scope>
</reference>
<dbReference type="KEGG" id="spu:105439094"/>
<dbReference type="AlphaFoldDB" id="A0A7M7NZ40"/>
<feature type="region of interest" description="Disordered" evidence="1">
    <location>
        <begin position="161"/>
        <end position="289"/>
    </location>
</feature>
<sequence length="289" mass="32958">MLAWQSCGDMFNSVEKLSICFRRDFECDFIQRVHGFQGVTELSILGSVKITPCEVKGEPSTMFRQLVRFFPQLIKMTFRIQVGNAILDQISQSMNETRDLPLKSASVPTRRVCDGLDELSALINRIADENVLREEVKPKGDKTREELGKDTRLDYLSEIGEGFDNDDELNDGSDNNSFHDPDNEFIDELDDDDFDDGGPDDEPNDDELNDGSDDHSFHDQDNGFNDELDDDDFDDWGPDDEPNDDELNDGSDDHSFHDQDNEFIDELDDDDFDDGGPDDESNEESYLDY</sequence>
<feature type="compositionally biased region" description="Acidic residues" evidence="1">
    <location>
        <begin position="261"/>
        <end position="289"/>
    </location>
</feature>
<proteinExistence type="predicted"/>
<evidence type="ECO:0000313" key="3">
    <source>
        <dbReference type="Proteomes" id="UP000007110"/>
    </source>
</evidence>
<dbReference type="Proteomes" id="UP000007110">
    <property type="component" value="Unassembled WGS sequence"/>
</dbReference>
<keyword evidence="3" id="KW-1185">Reference proteome</keyword>
<feature type="compositionally biased region" description="Acidic residues" evidence="1">
    <location>
        <begin position="224"/>
        <end position="250"/>
    </location>
</feature>
<feature type="compositionally biased region" description="Acidic residues" evidence="1">
    <location>
        <begin position="161"/>
        <end position="171"/>
    </location>
</feature>
<reference evidence="2" key="2">
    <citation type="submission" date="2021-01" db="UniProtKB">
        <authorList>
            <consortium name="EnsemblMetazoa"/>
        </authorList>
    </citation>
    <scope>IDENTIFICATION</scope>
</reference>
<dbReference type="EnsemblMetazoa" id="XM_030988026">
    <property type="protein sequence ID" value="XP_030843886"/>
    <property type="gene ID" value="LOC105439094"/>
</dbReference>